<evidence type="ECO:0000313" key="5">
    <source>
        <dbReference type="Proteomes" id="UP000799439"/>
    </source>
</evidence>
<evidence type="ECO:0008006" key="6">
    <source>
        <dbReference type="Google" id="ProtNLM"/>
    </source>
</evidence>
<dbReference type="InterPro" id="IPR011990">
    <property type="entry name" value="TPR-like_helical_dom_sf"/>
</dbReference>
<feature type="region of interest" description="Disordered" evidence="3">
    <location>
        <begin position="555"/>
        <end position="586"/>
    </location>
</feature>
<dbReference type="NCBIfam" id="TIGR00756">
    <property type="entry name" value="PPR"/>
    <property type="match status" value="1"/>
</dbReference>
<keyword evidence="5" id="KW-1185">Reference proteome</keyword>
<evidence type="ECO:0000256" key="3">
    <source>
        <dbReference type="SAM" id="MobiDB-lite"/>
    </source>
</evidence>
<protein>
    <recommendedName>
        <fullName evidence="6">Pentacotripeptide-repeat region of PRORP domain-containing protein</fullName>
    </recommendedName>
</protein>
<comment type="caution">
    <text evidence="4">The sequence shown here is derived from an EMBL/GenBank/DDBJ whole genome shotgun (WGS) entry which is preliminary data.</text>
</comment>
<name>A0A9P4MBQ1_9PEZI</name>
<feature type="compositionally biased region" description="Basic and acidic residues" evidence="3">
    <location>
        <begin position="555"/>
        <end position="572"/>
    </location>
</feature>
<gene>
    <name evidence="4" type="ORF">K461DRAFT_283415</name>
</gene>
<dbReference type="Pfam" id="PF13041">
    <property type="entry name" value="PPR_2"/>
    <property type="match status" value="1"/>
</dbReference>
<accession>A0A9P4MBQ1</accession>
<dbReference type="PANTHER" id="PTHR47941">
    <property type="entry name" value="PENTATRICOPEPTIDE REPEAT-CONTAINING PROTEIN 3, MITOCHONDRIAL"/>
    <property type="match status" value="1"/>
</dbReference>
<sequence>MLEKELTLEQKRHLRMELLWLKDPAKLAQTVRRILEKGELQKAINLVRLASTSENKPIVAWNAILSYVSEQRDYKSAFKLYNEMKKRAQHPDSYTVVHFLRGLARQPVSPEQVRLALHLHESLEAENSKVERSIIHTNAAMQVCINAQDYDSMWTLVSKLPDQGREAADQVTFDTILTSLRKDVESKARSDTDYDDKLTKCIDDGRKVWQDVIRRSKKGFLKLDESLICSYLRLLLLRPSQSISLEILSIIEDTIGIPTRPQPAKHADASQTQSLNDVPDRKRNMRTTAAVSRPSKFILSIILEAYLELPRNRSTNIPPMQYYWKALTENYSVRPDLENYHSLLRLCMLQHNSEWASEIITEMATSNKHSPRDSQGIAPGRTAYILALTACVREANAIRSGKARILERAHDIFDGMVQNLRPVPPRPVAKFLECAVVVHSPSQVYATLRKTMPVLDGLLHSNDKYTKSSSTVNRADSFKEDLTALVALTTEVVNTLRSAGVEDAWGGQQSFEDVKTWSDQLQRWSQDHGTKQVRPTEVTYLKSFANALRSRRREEHWKRVEQGVQKRAEKAGEQQGGRRRRHGRGM</sequence>
<proteinExistence type="predicted"/>
<dbReference type="InterPro" id="IPR002885">
    <property type="entry name" value="PPR_rpt"/>
</dbReference>
<dbReference type="OrthoDB" id="185373at2759"/>
<dbReference type="EMBL" id="ML996095">
    <property type="protein sequence ID" value="KAF2147825.1"/>
    <property type="molecule type" value="Genomic_DNA"/>
</dbReference>
<dbReference type="PROSITE" id="PS51375">
    <property type="entry name" value="PPR"/>
    <property type="match status" value="1"/>
</dbReference>
<feature type="region of interest" description="Disordered" evidence="3">
    <location>
        <begin position="261"/>
        <end position="281"/>
    </location>
</feature>
<feature type="compositionally biased region" description="Basic residues" evidence="3">
    <location>
        <begin position="577"/>
        <end position="586"/>
    </location>
</feature>
<evidence type="ECO:0000256" key="2">
    <source>
        <dbReference type="PROSITE-ProRule" id="PRU00708"/>
    </source>
</evidence>
<evidence type="ECO:0000256" key="1">
    <source>
        <dbReference type="ARBA" id="ARBA00022737"/>
    </source>
</evidence>
<dbReference type="AlphaFoldDB" id="A0A9P4MBQ1"/>
<organism evidence="4 5">
    <name type="scientific">Myriangium duriaei CBS 260.36</name>
    <dbReference type="NCBI Taxonomy" id="1168546"/>
    <lineage>
        <taxon>Eukaryota</taxon>
        <taxon>Fungi</taxon>
        <taxon>Dikarya</taxon>
        <taxon>Ascomycota</taxon>
        <taxon>Pezizomycotina</taxon>
        <taxon>Dothideomycetes</taxon>
        <taxon>Dothideomycetidae</taxon>
        <taxon>Myriangiales</taxon>
        <taxon>Myriangiaceae</taxon>
        <taxon>Myriangium</taxon>
    </lineage>
</organism>
<feature type="repeat" description="PPR" evidence="2">
    <location>
        <begin position="57"/>
        <end position="91"/>
    </location>
</feature>
<dbReference type="Pfam" id="PF13812">
    <property type="entry name" value="PPR_3"/>
    <property type="match status" value="1"/>
</dbReference>
<dbReference type="Gene3D" id="1.25.40.10">
    <property type="entry name" value="Tetratricopeptide repeat domain"/>
    <property type="match status" value="1"/>
</dbReference>
<evidence type="ECO:0000313" key="4">
    <source>
        <dbReference type="EMBL" id="KAF2147825.1"/>
    </source>
</evidence>
<dbReference type="Proteomes" id="UP000799439">
    <property type="component" value="Unassembled WGS sequence"/>
</dbReference>
<reference evidence="4" key="1">
    <citation type="journal article" date="2020" name="Stud. Mycol.">
        <title>101 Dothideomycetes genomes: a test case for predicting lifestyles and emergence of pathogens.</title>
        <authorList>
            <person name="Haridas S."/>
            <person name="Albert R."/>
            <person name="Binder M."/>
            <person name="Bloem J."/>
            <person name="Labutti K."/>
            <person name="Salamov A."/>
            <person name="Andreopoulos B."/>
            <person name="Baker S."/>
            <person name="Barry K."/>
            <person name="Bills G."/>
            <person name="Bluhm B."/>
            <person name="Cannon C."/>
            <person name="Castanera R."/>
            <person name="Culley D."/>
            <person name="Daum C."/>
            <person name="Ezra D."/>
            <person name="Gonzalez J."/>
            <person name="Henrissat B."/>
            <person name="Kuo A."/>
            <person name="Liang C."/>
            <person name="Lipzen A."/>
            <person name="Lutzoni F."/>
            <person name="Magnuson J."/>
            <person name="Mondo S."/>
            <person name="Nolan M."/>
            <person name="Ohm R."/>
            <person name="Pangilinan J."/>
            <person name="Park H.-J."/>
            <person name="Ramirez L."/>
            <person name="Alfaro M."/>
            <person name="Sun H."/>
            <person name="Tritt A."/>
            <person name="Yoshinaga Y."/>
            <person name="Zwiers L.-H."/>
            <person name="Turgeon B."/>
            <person name="Goodwin S."/>
            <person name="Spatafora J."/>
            <person name="Crous P."/>
            <person name="Grigoriev I."/>
        </authorList>
    </citation>
    <scope>NUCLEOTIDE SEQUENCE</scope>
    <source>
        <strain evidence="4">CBS 260.36</strain>
    </source>
</reference>
<keyword evidence="1" id="KW-0677">Repeat</keyword>